<accession>A0A3N6S505</accession>
<dbReference type="AlphaFoldDB" id="A0A3N6S505"/>
<keyword evidence="2" id="KW-1185">Reference proteome</keyword>
<evidence type="ECO:0000313" key="1">
    <source>
        <dbReference type="EMBL" id="RQM40007.1"/>
    </source>
</evidence>
<name>A0A3N6S505_9GAMM</name>
<protein>
    <submittedName>
        <fullName evidence="1">Cupin</fullName>
    </submittedName>
</protein>
<reference evidence="1 2" key="1">
    <citation type="submission" date="2018-10" db="EMBL/GenBank/DDBJ databases">
        <title>Draft genome sequence for the type isolate of Erwinia psidii, agent causal of bacterial blight in guava (Psidium guajava) and wilt and die-back of Eucalyptus spp.</title>
        <authorList>
            <person name="Hermenegildo P.S."/>
            <person name="Santos S.A."/>
            <person name="Guimaraes L.M.S."/>
            <person name="Vidigal P.M.P."/>
            <person name="Pereira I.C."/>
            <person name="Badel J.L."/>
            <person name="Alfenas-Zerbini P."/>
            <person name="Ferreira M.A.S.V."/>
            <person name="Alfenas A.C."/>
        </authorList>
    </citation>
    <scope>NUCLEOTIDE SEQUENCE [LARGE SCALE GENOMIC DNA]</scope>
    <source>
        <strain evidence="1 2">IBSBF 435</strain>
    </source>
</reference>
<dbReference type="OrthoDB" id="287220at2"/>
<evidence type="ECO:0000313" key="2">
    <source>
        <dbReference type="Proteomes" id="UP000279457"/>
    </source>
</evidence>
<dbReference type="RefSeq" id="WP_124231450.1">
    <property type="nucleotide sequence ID" value="NZ_RHHM01000001.1"/>
</dbReference>
<sequence length="89" mass="9960">MTENASRLLLKEKGFDTPVLVLVVREVDTGLQQHTHPFKAMALILEGDITIGKNNDKTTDLPGDVFHLLARQPHHESFGNREIKCLSGR</sequence>
<dbReference type="Proteomes" id="UP000279457">
    <property type="component" value="Unassembled WGS sequence"/>
</dbReference>
<organism evidence="1 2">
    <name type="scientific">Erwinia psidii</name>
    <dbReference type="NCBI Taxonomy" id="69224"/>
    <lineage>
        <taxon>Bacteria</taxon>
        <taxon>Pseudomonadati</taxon>
        <taxon>Pseudomonadota</taxon>
        <taxon>Gammaproteobacteria</taxon>
        <taxon>Enterobacterales</taxon>
        <taxon>Erwiniaceae</taxon>
        <taxon>Erwinia</taxon>
    </lineage>
</organism>
<gene>
    <name evidence="1" type="ORF">EB241_01505</name>
</gene>
<dbReference type="InterPro" id="IPR014710">
    <property type="entry name" value="RmlC-like_jellyroll"/>
</dbReference>
<comment type="caution">
    <text evidence="1">The sequence shown here is derived from an EMBL/GenBank/DDBJ whole genome shotgun (WGS) entry which is preliminary data.</text>
</comment>
<dbReference type="InterPro" id="IPR011051">
    <property type="entry name" value="RmlC_Cupin_sf"/>
</dbReference>
<dbReference type="Gene3D" id="2.60.120.10">
    <property type="entry name" value="Jelly Rolls"/>
    <property type="match status" value="1"/>
</dbReference>
<proteinExistence type="predicted"/>
<dbReference type="EMBL" id="RHHM01000001">
    <property type="protein sequence ID" value="RQM40007.1"/>
    <property type="molecule type" value="Genomic_DNA"/>
</dbReference>
<dbReference type="SUPFAM" id="SSF51182">
    <property type="entry name" value="RmlC-like cupins"/>
    <property type="match status" value="1"/>
</dbReference>